<dbReference type="InterPro" id="IPR011009">
    <property type="entry name" value="Kinase-like_dom_sf"/>
</dbReference>
<feature type="domain" description="Aminoglycoside phosphotransferase" evidence="1">
    <location>
        <begin position="38"/>
        <end position="237"/>
    </location>
</feature>
<dbReference type="EMBL" id="CAEZXK010000026">
    <property type="protein sequence ID" value="CAB4690746.1"/>
    <property type="molecule type" value="Genomic_DNA"/>
</dbReference>
<gene>
    <name evidence="2" type="ORF">UFOPK2370_00944</name>
</gene>
<accession>A0A6J6NWU8</accession>
<reference evidence="2" key="1">
    <citation type="submission" date="2020-05" db="EMBL/GenBank/DDBJ databases">
        <authorList>
            <person name="Chiriac C."/>
            <person name="Salcher M."/>
            <person name="Ghai R."/>
            <person name="Kavagutti S V."/>
        </authorList>
    </citation>
    <scope>NUCLEOTIDE SEQUENCE</scope>
</reference>
<evidence type="ECO:0000259" key="1">
    <source>
        <dbReference type="Pfam" id="PF01636"/>
    </source>
</evidence>
<dbReference type="SUPFAM" id="SSF56112">
    <property type="entry name" value="Protein kinase-like (PK-like)"/>
    <property type="match status" value="1"/>
</dbReference>
<proteinExistence type="predicted"/>
<protein>
    <submittedName>
        <fullName evidence="2">Unannotated protein</fullName>
    </submittedName>
</protein>
<organism evidence="2">
    <name type="scientific">freshwater metagenome</name>
    <dbReference type="NCBI Taxonomy" id="449393"/>
    <lineage>
        <taxon>unclassified sequences</taxon>
        <taxon>metagenomes</taxon>
        <taxon>ecological metagenomes</taxon>
    </lineage>
</organism>
<dbReference type="InterPro" id="IPR002575">
    <property type="entry name" value="Aminoglycoside_PTrfase"/>
</dbReference>
<dbReference type="Gene3D" id="3.90.1200.10">
    <property type="match status" value="1"/>
</dbReference>
<sequence length="378" mass="40643">MGQSPLILAALATDAVSGLKVKNAIAITGAAAGNFDSALITDVNGDSYIVRVPTTPTAGAELELEIQVLKSLSAFTARLGFEIPQKVGETRDLSTGNRVLVFKYVHGNPIDTRRMNAASAITQSIAKAISTIHSLPIELVQNNGLSEFSPAENIRLRVAELDRAMQSGQVPPILLQRWEEALSDVSLFKYQPVVVHGSLAVETVLEKGGEVSGILDWRKVQLGDPALDFGWLANEAPELLESILLNYQLSRTAADGNIAKRAALYAELEWVRWLVHGYAVKDTVIVEEAIQGLQELAGAASEGQLPPLTASAVAAAASVGLVETISFIEQEPEPGFLAESEPSSDEDAYPATKPIDLLEFLESEDQESKKQDDDKDLF</sequence>
<dbReference type="InterPro" id="IPR051678">
    <property type="entry name" value="AGP_Transferase"/>
</dbReference>
<dbReference type="PANTHER" id="PTHR21310">
    <property type="entry name" value="AMINOGLYCOSIDE PHOSPHOTRANSFERASE-RELATED-RELATED"/>
    <property type="match status" value="1"/>
</dbReference>
<dbReference type="AlphaFoldDB" id="A0A6J6NWU8"/>
<dbReference type="Pfam" id="PF01636">
    <property type="entry name" value="APH"/>
    <property type="match status" value="1"/>
</dbReference>
<evidence type="ECO:0000313" key="2">
    <source>
        <dbReference type="EMBL" id="CAB4690746.1"/>
    </source>
</evidence>
<name>A0A6J6NWU8_9ZZZZ</name>